<gene>
    <name evidence="3" type="ORF">NE237_026895</name>
</gene>
<comment type="similarity">
    <text evidence="1">Belongs to the senescence regulator S40 family.</text>
</comment>
<protein>
    <submittedName>
        <fullName evidence="3">Uncharacterized protein</fullName>
    </submittedName>
</protein>
<evidence type="ECO:0000313" key="3">
    <source>
        <dbReference type="EMBL" id="KAJ4950063.1"/>
    </source>
</evidence>
<accession>A0A9Q0GP42</accession>
<organism evidence="3 4">
    <name type="scientific">Protea cynaroides</name>
    <dbReference type="NCBI Taxonomy" id="273540"/>
    <lineage>
        <taxon>Eukaryota</taxon>
        <taxon>Viridiplantae</taxon>
        <taxon>Streptophyta</taxon>
        <taxon>Embryophyta</taxon>
        <taxon>Tracheophyta</taxon>
        <taxon>Spermatophyta</taxon>
        <taxon>Magnoliopsida</taxon>
        <taxon>Proteales</taxon>
        <taxon>Proteaceae</taxon>
        <taxon>Protea</taxon>
    </lineage>
</organism>
<reference evidence="3" key="1">
    <citation type="journal article" date="2023" name="Plant J.">
        <title>The genome of the king protea, Protea cynaroides.</title>
        <authorList>
            <person name="Chang J."/>
            <person name="Duong T.A."/>
            <person name="Schoeman C."/>
            <person name="Ma X."/>
            <person name="Roodt D."/>
            <person name="Barker N."/>
            <person name="Li Z."/>
            <person name="Van de Peer Y."/>
            <person name="Mizrachi E."/>
        </authorList>
    </citation>
    <scope>NUCLEOTIDE SEQUENCE</scope>
    <source>
        <tissue evidence="3">Young leaves</tissue>
    </source>
</reference>
<dbReference type="GO" id="GO:0010150">
    <property type="term" value="P:leaf senescence"/>
    <property type="evidence" value="ECO:0007669"/>
    <property type="project" value="UniProtKB-ARBA"/>
</dbReference>
<evidence type="ECO:0000256" key="2">
    <source>
        <dbReference type="SAM" id="MobiDB-lite"/>
    </source>
</evidence>
<dbReference type="OrthoDB" id="672058at2759"/>
<dbReference type="PANTHER" id="PTHR33083:SF49">
    <property type="entry name" value="SENESCENCE REGULATOR"/>
    <property type="match status" value="1"/>
</dbReference>
<sequence length="202" mass="22938">MCHHRRLPKKDETYQIVAVAGEESRTEIKISSSPLLFLPFSSVLLLEEQKSGFFGRGSPEMKMKMKMKAEEMKMKQRERISFTVAFEKVDPAQMVINGSTVASDSQKNSHQLREKKSKQSNSSHSFPVNIPSNNSLLQYSSSKNSNDDLKEDADMVPPHLIIVDRNAYTVFSFCKGNGRSLKGCDLRRVKNSILRMTDFLKT</sequence>
<feature type="region of interest" description="Disordered" evidence="2">
    <location>
        <begin position="99"/>
        <end position="152"/>
    </location>
</feature>
<feature type="compositionally biased region" description="Polar residues" evidence="2">
    <location>
        <begin position="99"/>
        <end position="109"/>
    </location>
</feature>
<dbReference type="Proteomes" id="UP001141806">
    <property type="component" value="Unassembled WGS sequence"/>
</dbReference>
<dbReference type="EMBL" id="JAMYWD010000012">
    <property type="protein sequence ID" value="KAJ4950063.1"/>
    <property type="molecule type" value="Genomic_DNA"/>
</dbReference>
<dbReference type="PANTHER" id="PTHR33083">
    <property type="entry name" value="EXPRESSED PROTEIN"/>
    <property type="match status" value="1"/>
</dbReference>
<dbReference type="InterPro" id="IPR007608">
    <property type="entry name" value="Senescence_reg_S40"/>
</dbReference>
<evidence type="ECO:0000313" key="4">
    <source>
        <dbReference type="Proteomes" id="UP001141806"/>
    </source>
</evidence>
<feature type="compositionally biased region" description="Polar residues" evidence="2">
    <location>
        <begin position="119"/>
        <end position="144"/>
    </location>
</feature>
<evidence type="ECO:0000256" key="1">
    <source>
        <dbReference type="ARBA" id="ARBA00034773"/>
    </source>
</evidence>
<comment type="caution">
    <text evidence="3">The sequence shown here is derived from an EMBL/GenBank/DDBJ whole genome shotgun (WGS) entry which is preliminary data.</text>
</comment>
<keyword evidence="4" id="KW-1185">Reference proteome</keyword>
<dbReference type="Pfam" id="PF04520">
    <property type="entry name" value="Senescence_reg"/>
    <property type="match status" value="1"/>
</dbReference>
<dbReference type="AlphaFoldDB" id="A0A9Q0GP42"/>
<name>A0A9Q0GP42_9MAGN</name>
<proteinExistence type="inferred from homology"/>